<gene>
    <name evidence="1" type="ORF">CTOB1V02_LOCUS7425</name>
</gene>
<evidence type="ECO:0000313" key="1">
    <source>
        <dbReference type="EMBL" id="CAD7229556.1"/>
    </source>
</evidence>
<reference evidence="1" key="1">
    <citation type="submission" date="2020-11" db="EMBL/GenBank/DDBJ databases">
        <authorList>
            <person name="Tran Van P."/>
        </authorList>
    </citation>
    <scope>NUCLEOTIDE SEQUENCE</scope>
</reference>
<organism evidence="1">
    <name type="scientific">Cyprideis torosa</name>
    <dbReference type="NCBI Taxonomy" id="163714"/>
    <lineage>
        <taxon>Eukaryota</taxon>
        <taxon>Metazoa</taxon>
        <taxon>Ecdysozoa</taxon>
        <taxon>Arthropoda</taxon>
        <taxon>Crustacea</taxon>
        <taxon>Oligostraca</taxon>
        <taxon>Ostracoda</taxon>
        <taxon>Podocopa</taxon>
        <taxon>Podocopida</taxon>
        <taxon>Cytherocopina</taxon>
        <taxon>Cytheroidea</taxon>
        <taxon>Cytherideidae</taxon>
        <taxon>Cyprideis</taxon>
    </lineage>
</organism>
<dbReference type="AlphaFoldDB" id="A0A7R8WDA8"/>
<dbReference type="PANTHER" id="PTHR22437:SF0">
    <property type="entry name" value="FI21431P1"/>
    <property type="match status" value="1"/>
</dbReference>
<dbReference type="GO" id="GO:0006357">
    <property type="term" value="P:regulation of transcription by RNA polymerase II"/>
    <property type="evidence" value="ECO:0007669"/>
    <property type="project" value="InterPro"/>
</dbReference>
<dbReference type="PANTHER" id="PTHR22437">
    <property type="entry name" value="WINGED HELIX DOMAIN-CONTAINING PROTEIN"/>
    <property type="match status" value="1"/>
</dbReference>
<dbReference type="EMBL" id="OB662138">
    <property type="protein sequence ID" value="CAD7229556.1"/>
    <property type="molecule type" value="Genomic_DNA"/>
</dbReference>
<accession>A0A7R8WDA8</accession>
<dbReference type="InterPro" id="IPR040126">
    <property type="entry name" value="STOX1/2"/>
</dbReference>
<protein>
    <submittedName>
        <fullName evidence="1">Uncharacterized protein</fullName>
    </submittedName>
</protein>
<dbReference type="OrthoDB" id="10020110at2759"/>
<dbReference type="GO" id="GO:0000977">
    <property type="term" value="F:RNA polymerase II transcription regulatory region sequence-specific DNA binding"/>
    <property type="evidence" value="ECO:0007669"/>
    <property type="project" value="TreeGrafter"/>
</dbReference>
<dbReference type="GO" id="GO:0005634">
    <property type="term" value="C:nucleus"/>
    <property type="evidence" value="ECO:0007669"/>
    <property type="project" value="TreeGrafter"/>
</dbReference>
<sequence>MEGVKISPWKLDYANSGSCNMMEGIWKRAPAAYHHGTTYEHRDRMNSRGIDRPAPKTQTLDLLVRCLAVQVQKASPAADGSRFNPHATLRGRPQSSDFFQREINLSTVSEDWMYENGYLVFQAFLAANNQCSWNPALLTALDSLTYAGWASPGILLVSGSPKALDVIRAAWCRRVLRSPIGYTTLALESSTKEKEKKRKEKDTLALKNLDHKVARDREDKTTNASTAASPRMTLVSDKKNQSAIWLPPCGSFASPTGKRMRLLTTREQRWSPPPLSPC</sequence>
<dbReference type="GO" id="GO:0005737">
    <property type="term" value="C:cytoplasm"/>
    <property type="evidence" value="ECO:0007669"/>
    <property type="project" value="TreeGrafter"/>
</dbReference>
<name>A0A7R8WDA8_9CRUS</name>
<proteinExistence type="predicted"/>